<dbReference type="RefSeq" id="WP_381081230.1">
    <property type="nucleotide sequence ID" value="NZ_JBHUDX010000027.1"/>
</dbReference>
<protein>
    <submittedName>
        <fullName evidence="4">tRNA (N6-threonylcarbamoyladenosine(37)-N6)-methyltransferase TrmO</fullName>
    </submittedName>
</protein>
<keyword evidence="5" id="KW-1185">Reference proteome</keyword>
<dbReference type="PANTHER" id="PTHR12818">
    <property type="entry name" value="TRNA (ADENINE(37)-N6)-METHYLTRANSFERASE"/>
    <property type="match status" value="1"/>
</dbReference>
<dbReference type="PROSITE" id="PS51668">
    <property type="entry name" value="TSAA_2"/>
    <property type="match status" value="1"/>
</dbReference>
<dbReference type="Pfam" id="PF01980">
    <property type="entry name" value="TrmO_N"/>
    <property type="match status" value="1"/>
</dbReference>
<dbReference type="InterPro" id="IPR036413">
    <property type="entry name" value="YaeB-like_sf"/>
</dbReference>
<reference evidence="5" key="1">
    <citation type="journal article" date="2019" name="Int. J. Syst. Evol. Microbiol.">
        <title>The Global Catalogue of Microorganisms (GCM) 10K type strain sequencing project: providing services to taxonomists for standard genome sequencing and annotation.</title>
        <authorList>
            <consortium name="The Broad Institute Genomics Platform"/>
            <consortium name="The Broad Institute Genome Sequencing Center for Infectious Disease"/>
            <person name="Wu L."/>
            <person name="Ma J."/>
        </authorList>
    </citation>
    <scope>NUCLEOTIDE SEQUENCE [LARGE SCALE GENOMIC DNA]</scope>
    <source>
        <strain evidence="5">CGMCC 1.12470</strain>
    </source>
</reference>
<dbReference type="CDD" id="cd09281">
    <property type="entry name" value="UPF0066"/>
    <property type="match status" value="1"/>
</dbReference>
<evidence type="ECO:0000313" key="5">
    <source>
        <dbReference type="Proteomes" id="UP001597261"/>
    </source>
</evidence>
<dbReference type="InterPro" id="IPR040372">
    <property type="entry name" value="YaeB-like"/>
</dbReference>
<comment type="caution">
    <text evidence="4">The sequence shown here is derived from an EMBL/GenBank/DDBJ whole genome shotgun (WGS) entry which is preliminary data.</text>
</comment>
<dbReference type="EMBL" id="JBHUDX010000027">
    <property type="protein sequence ID" value="MFD1658778.1"/>
    <property type="molecule type" value="Genomic_DNA"/>
</dbReference>
<dbReference type="PANTHER" id="PTHR12818:SF0">
    <property type="entry name" value="TRNA (ADENINE(37)-N6)-METHYLTRANSFERASE"/>
    <property type="match status" value="1"/>
</dbReference>
<sequence>MKGRGTVTSYVLRPIGRVESPLTDRAAAPRQPDESAPDAWLVFDDAYVPALDGLAPGTDVLVLTWLDRADRDTLAVHPRGDTDRPVTGVFATRSPDRPNPIGLHHVHLLDIVGPRVHVRHLEALDKTPVLDVKPLLARDR</sequence>
<accession>A0ABW4IQB6</accession>
<evidence type="ECO:0000313" key="4">
    <source>
        <dbReference type="EMBL" id="MFD1658778.1"/>
    </source>
</evidence>
<dbReference type="Proteomes" id="UP001597261">
    <property type="component" value="Unassembled WGS sequence"/>
</dbReference>
<dbReference type="InterPro" id="IPR023370">
    <property type="entry name" value="TrmO-like_N"/>
</dbReference>
<feature type="domain" description="TsaA-like" evidence="3">
    <location>
        <begin position="12"/>
        <end position="140"/>
    </location>
</feature>
<gene>
    <name evidence="4" type="primary">tsaA</name>
    <name evidence="4" type="ORF">ACFSL4_11295</name>
</gene>
<dbReference type="NCBIfam" id="TIGR00104">
    <property type="entry name" value="tRNA_TsaA"/>
    <property type="match status" value="1"/>
</dbReference>
<dbReference type="InterPro" id="IPR023368">
    <property type="entry name" value="UPF0066_cons_site"/>
</dbReference>
<dbReference type="PROSITE" id="PS01318">
    <property type="entry name" value="TSAA_1"/>
    <property type="match status" value="1"/>
</dbReference>
<evidence type="ECO:0000256" key="2">
    <source>
        <dbReference type="ARBA" id="ARBA00033753"/>
    </source>
</evidence>
<keyword evidence="1" id="KW-0949">S-adenosyl-L-methionine</keyword>
<dbReference type="SUPFAM" id="SSF118196">
    <property type="entry name" value="YaeB-like"/>
    <property type="match status" value="1"/>
</dbReference>
<dbReference type="Gene3D" id="2.40.30.70">
    <property type="entry name" value="YaeB-like"/>
    <property type="match status" value="1"/>
</dbReference>
<organism evidence="4 5">
    <name type="scientific">Streptomyces caeni</name>
    <dbReference type="NCBI Taxonomy" id="2307231"/>
    <lineage>
        <taxon>Bacteria</taxon>
        <taxon>Bacillati</taxon>
        <taxon>Actinomycetota</taxon>
        <taxon>Actinomycetes</taxon>
        <taxon>Kitasatosporales</taxon>
        <taxon>Streptomycetaceae</taxon>
        <taxon>Streptomyces</taxon>
    </lineage>
</organism>
<proteinExistence type="inferred from homology"/>
<name>A0ABW4IQB6_9ACTN</name>
<evidence type="ECO:0000259" key="3">
    <source>
        <dbReference type="PROSITE" id="PS51668"/>
    </source>
</evidence>
<comment type="similarity">
    <text evidence="2">Belongs to the tRNA methyltransferase O family.</text>
</comment>
<dbReference type="InterPro" id="IPR036414">
    <property type="entry name" value="YaeB_N_sf"/>
</dbReference>
<evidence type="ECO:0000256" key="1">
    <source>
        <dbReference type="ARBA" id="ARBA00022691"/>
    </source>
</evidence>